<keyword evidence="9" id="KW-0444">Lipid biosynthesis</keyword>
<sequence>MEKPTKKPSSNLQQRIWAGAAGAALFVGGIYFSEWTFFLLFLALTVLGLLEFYRLLSVKGFQPNRAMGLLLGVGLYVLSFFIKQDQISSDWLFLLPPVMLLVLVAELYRKKEQPFTNIALTLTGVLYIAAPFSMLHVLAFLPDRYSWQIILGVMLLIWASDTGAYIAGKSFGRHKLFPRISPGKTWEGWIGGVILSLVVAYVLAMYFADLTLVQWLGVGALVSVFGVLGDLVESMLKRSLDVKDSGTLIPGHGGILDRFDSLILVVPFLVAFLELIH</sequence>
<dbReference type="Proteomes" id="UP000464214">
    <property type="component" value="Chromosome"/>
</dbReference>
<feature type="transmembrane region" description="Helical" evidence="19">
    <location>
        <begin position="37"/>
        <end position="56"/>
    </location>
</feature>
<feature type="transmembrane region" description="Helical" evidence="19">
    <location>
        <begin position="147"/>
        <end position="167"/>
    </location>
</feature>
<evidence type="ECO:0000313" key="21">
    <source>
        <dbReference type="Proteomes" id="UP000464214"/>
    </source>
</evidence>
<keyword evidence="10 18" id="KW-0808">Transferase</keyword>
<dbReference type="KEGG" id="nib:GU926_13065"/>
<dbReference type="EMBL" id="CP047897">
    <property type="protein sequence ID" value="QHL88312.1"/>
    <property type="molecule type" value="Genomic_DNA"/>
</dbReference>
<dbReference type="GO" id="GO:0016024">
    <property type="term" value="P:CDP-diacylglycerol biosynthetic process"/>
    <property type="evidence" value="ECO:0007669"/>
    <property type="project" value="UniProtKB-UniPathway"/>
</dbReference>
<evidence type="ECO:0000313" key="20">
    <source>
        <dbReference type="EMBL" id="QHL88312.1"/>
    </source>
</evidence>
<dbReference type="GO" id="GO:0004605">
    <property type="term" value="F:phosphatidate cytidylyltransferase activity"/>
    <property type="evidence" value="ECO:0007669"/>
    <property type="project" value="UniProtKB-EC"/>
</dbReference>
<dbReference type="InterPro" id="IPR000374">
    <property type="entry name" value="PC_trans"/>
</dbReference>
<evidence type="ECO:0000256" key="11">
    <source>
        <dbReference type="ARBA" id="ARBA00022692"/>
    </source>
</evidence>
<dbReference type="PROSITE" id="PS01315">
    <property type="entry name" value="CDS"/>
    <property type="match status" value="1"/>
</dbReference>
<feature type="transmembrane region" description="Helical" evidence="19">
    <location>
        <begin position="68"/>
        <end position="85"/>
    </location>
</feature>
<dbReference type="UniPathway" id="UPA00557">
    <property type="reaction ID" value="UER00614"/>
</dbReference>
<evidence type="ECO:0000256" key="18">
    <source>
        <dbReference type="RuleBase" id="RU003938"/>
    </source>
</evidence>
<evidence type="ECO:0000256" key="1">
    <source>
        <dbReference type="ARBA" id="ARBA00001698"/>
    </source>
</evidence>
<evidence type="ECO:0000256" key="2">
    <source>
        <dbReference type="ARBA" id="ARBA00004651"/>
    </source>
</evidence>
<protein>
    <recommendedName>
        <fullName evidence="7 18">Phosphatidate cytidylyltransferase</fullName>
        <ecNumber evidence="6 18">2.7.7.41</ecNumber>
    </recommendedName>
</protein>
<evidence type="ECO:0000256" key="16">
    <source>
        <dbReference type="ARBA" id="ARBA00023209"/>
    </source>
</evidence>
<feature type="transmembrane region" description="Helical" evidence="19">
    <location>
        <begin position="91"/>
        <end position="108"/>
    </location>
</feature>
<proteinExistence type="inferred from homology"/>
<keyword evidence="15 19" id="KW-0472">Membrane</keyword>
<dbReference type="AlphaFoldDB" id="A0A6P1P209"/>
<evidence type="ECO:0000256" key="19">
    <source>
        <dbReference type="SAM" id="Phobius"/>
    </source>
</evidence>
<feature type="transmembrane region" description="Helical" evidence="19">
    <location>
        <begin position="120"/>
        <end position="141"/>
    </location>
</feature>
<gene>
    <name evidence="20" type="ORF">GU926_13065</name>
</gene>
<keyword evidence="12 18" id="KW-0548">Nucleotidyltransferase</keyword>
<evidence type="ECO:0000256" key="14">
    <source>
        <dbReference type="ARBA" id="ARBA00023098"/>
    </source>
</evidence>
<evidence type="ECO:0000256" key="8">
    <source>
        <dbReference type="ARBA" id="ARBA00022475"/>
    </source>
</evidence>
<feature type="transmembrane region" description="Helical" evidence="19">
    <location>
        <begin position="12"/>
        <end position="31"/>
    </location>
</feature>
<keyword evidence="13 19" id="KW-1133">Transmembrane helix</keyword>
<evidence type="ECO:0000256" key="12">
    <source>
        <dbReference type="ARBA" id="ARBA00022695"/>
    </source>
</evidence>
<keyword evidence="8" id="KW-1003">Cell membrane</keyword>
<comment type="pathway">
    <text evidence="4">Lipid metabolism.</text>
</comment>
<comment type="catalytic activity">
    <reaction evidence="1 18">
        <text>a 1,2-diacyl-sn-glycero-3-phosphate + CTP + H(+) = a CDP-1,2-diacyl-sn-glycerol + diphosphate</text>
        <dbReference type="Rhea" id="RHEA:16229"/>
        <dbReference type="ChEBI" id="CHEBI:15378"/>
        <dbReference type="ChEBI" id="CHEBI:33019"/>
        <dbReference type="ChEBI" id="CHEBI:37563"/>
        <dbReference type="ChEBI" id="CHEBI:58332"/>
        <dbReference type="ChEBI" id="CHEBI:58608"/>
        <dbReference type="EC" id="2.7.7.41"/>
    </reaction>
</comment>
<keyword evidence="17" id="KW-1208">Phospholipid metabolism</keyword>
<organism evidence="20 21">
    <name type="scientific">Nibribacter ruber</name>
    <dbReference type="NCBI Taxonomy" id="2698458"/>
    <lineage>
        <taxon>Bacteria</taxon>
        <taxon>Pseudomonadati</taxon>
        <taxon>Bacteroidota</taxon>
        <taxon>Cytophagia</taxon>
        <taxon>Cytophagales</taxon>
        <taxon>Hymenobacteraceae</taxon>
        <taxon>Nibribacter</taxon>
    </lineage>
</organism>
<keyword evidence="16" id="KW-0594">Phospholipid biosynthesis</keyword>
<reference evidence="20 21" key="1">
    <citation type="submission" date="2020-01" db="EMBL/GenBank/DDBJ databases">
        <authorList>
            <person name="Kim M."/>
        </authorList>
    </citation>
    <scope>NUCLEOTIDE SEQUENCE [LARGE SCALE GENOMIC DNA]</scope>
    <source>
        <strain evidence="20 21">BT10</strain>
    </source>
</reference>
<dbReference type="GO" id="GO:0005886">
    <property type="term" value="C:plasma membrane"/>
    <property type="evidence" value="ECO:0007669"/>
    <property type="project" value="UniProtKB-SubCell"/>
</dbReference>
<evidence type="ECO:0000256" key="10">
    <source>
        <dbReference type="ARBA" id="ARBA00022679"/>
    </source>
</evidence>
<evidence type="ECO:0000256" key="6">
    <source>
        <dbReference type="ARBA" id="ARBA00012487"/>
    </source>
</evidence>
<feature type="transmembrane region" description="Helical" evidence="19">
    <location>
        <begin position="213"/>
        <end position="232"/>
    </location>
</feature>
<evidence type="ECO:0000256" key="7">
    <source>
        <dbReference type="ARBA" id="ARBA00019373"/>
    </source>
</evidence>
<comment type="pathway">
    <text evidence="3 18">Phospholipid metabolism; CDP-diacylglycerol biosynthesis; CDP-diacylglycerol from sn-glycerol 3-phosphate: step 3/3.</text>
</comment>
<dbReference type="PANTHER" id="PTHR46382">
    <property type="entry name" value="PHOSPHATIDATE CYTIDYLYLTRANSFERASE"/>
    <property type="match status" value="1"/>
</dbReference>
<keyword evidence="14" id="KW-0443">Lipid metabolism</keyword>
<comment type="subcellular location">
    <subcellularLocation>
        <location evidence="2">Cell membrane</location>
        <topology evidence="2">Multi-pass membrane protein</topology>
    </subcellularLocation>
</comment>
<name>A0A6P1P209_9BACT</name>
<accession>A0A6P1P209</accession>
<dbReference type="Pfam" id="PF01148">
    <property type="entry name" value="CTP_transf_1"/>
    <property type="match status" value="1"/>
</dbReference>
<evidence type="ECO:0000256" key="3">
    <source>
        <dbReference type="ARBA" id="ARBA00005119"/>
    </source>
</evidence>
<keyword evidence="11 18" id="KW-0812">Transmembrane</keyword>
<evidence type="ECO:0000256" key="9">
    <source>
        <dbReference type="ARBA" id="ARBA00022516"/>
    </source>
</evidence>
<evidence type="ECO:0000256" key="4">
    <source>
        <dbReference type="ARBA" id="ARBA00005189"/>
    </source>
</evidence>
<feature type="transmembrane region" description="Helical" evidence="19">
    <location>
        <begin position="188"/>
        <end position="207"/>
    </location>
</feature>
<evidence type="ECO:0000256" key="17">
    <source>
        <dbReference type="ARBA" id="ARBA00023264"/>
    </source>
</evidence>
<comment type="similarity">
    <text evidence="5 18">Belongs to the CDS family.</text>
</comment>
<evidence type="ECO:0000256" key="15">
    <source>
        <dbReference type="ARBA" id="ARBA00023136"/>
    </source>
</evidence>
<dbReference type="PANTHER" id="PTHR46382:SF1">
    <property type="entry name" value="PHOSPHATIDATE CYTIDYLYLTRANSFERASE"/>
    <property type="match status" value="1"/>
</dbReference>
<evidence type="ECO:0000256" key="5">
    <source>
        <dbReference type="ARBA" id="ARBA00010185"/>
    </source>
</evidence>
<evidence type="ECO:0000256" key="13">
    <source>
        <dbReference type="ARBA" id="ARBA00022989"/>
    </source>
</evidence>
<dbReference type="EC" id="2.7.7.41" evidence="6 18"/>
<keyword evidence="21" id="KW-1185">Reference proteome</keyword>
<dbReference type="RefSeq" id="WP_160692575.1">
    <property type="nucleotide sequence ID" value="NZ_CP047897.1"/>
</dbReference>